<dbReference type="SUPFAM" id="SSF47413">
    <property type="entry name" value="lambda repressor-like DNA-binding domains"/>
    <property type="match status" value="1"/>
</dbReference>
<dbReference type="Proteomes" id="UP000053354">
    <property type="component" value="Chromosome"/>
</dbReference>
<evidence type="ECO:0000313" key="2">
    <source>
        <dbReference type="Proteomes" id="UP000053354"/>
    </source>
</evidence>
<evidence type="ECO:0000313" key="1">
    <source>
        <dbReference type="EMBL" id="ANU28317.1"/>
    </source>
</evidence>
<sequence length="89" mass="10065">MKSNKLDFENLLEESVNQFAKGNSEHIEVITYKLRDLPEIDLTSVKELRKALGATQKKFGDVLDVSTRKVEAWEIGRSSLNGSAARLMR</sequence>
<dbReference type="GO" id="GO:0003677">
    <property type="term" value="F:DNA binding"/>
    <property type="evidence" value="ECO:0007669"/>
    <property type="project" value="InterPro"/>
</dbReference>
<dbReference type="RefSeq" id="WP_065524673.1">
    <property type="nucleotide sequence ID" value="NZ_CP016540.2"/>
</dbReference>
<dbReference type="InterPro" id="IPR001387">
    <property type="entry name" value="Cro/C1-type_HTH"/>
</dbReference>
<dbReference type="AlphaFoldDB" id="A0A1B1S536"/>
<evidence type="ECO:0008006" key="3">
    <source>
        <dbReference type="Google" id="ProtNLM"/>
    </source>
</evidence>
<dbReference type="EMBL" id="CP016540">
    <property type="protein sequence ID" value="ANU28317.1"/>
    <property type="molecule type" value="Genomic_DNA"/>
</dbReference>
<reference evidence="1" key="1">
    <citation type="submission" date="2016-10" db="EMBL/GenBank/DDBJ databases">
        <authorList>
            <person name="See-Too W.S."/>
        </authorList>
    </citation>
    <scope>NUCLEOTIDE SEQUENCE</scope>
    <source>
        <strain evidence="1">L10.15</strain>
    </source>
</reference>
<proteinExistence type="predicted"/>
<accession>A0A1B1S536</accession>
<dbReference type="OrthoDB" id="9813152at2"/>
<dbReference type="CDD" id="cd00093">
    <property type="entry name" value="HTH_XRE"/>
    <property type="match status" value="1"/>
</dbReference>
<organism evidence="1 2">
    <name type="scientific">Planococcus versutus</name>
    <dbReference type="NCBI Taxonomy" id="1302659"/>
    <lineage>
        <taxon>Bacteria</taxon>
        <taxon>Bacillati</taxon>
        <taxon>Bacillota</taxon>
        <taxon>Bacilli</taxon>
        <taxon>Bacillales</taxon>
        <taxon>Caryophanaceae</taxon>
        <taxon>Planococcus</taxon>
    </lineage>
</organism>
<name>A0A1B1S536_9BACL</name>
<dbReference type="InterPro" id="IPR010982">
    <property type="entry name" value="Lambda_DNA-bd_dom_sf"/>
</dbReference>
<gene>
    <name evidence="1" type="ORF">I858_015105</name>
</gene>
<protein>
    <recommendedName>
        <fullName evidence="3">HTH cro/C1-type domain-containing protein</fullName>
    </recommendedName>
</protein>
<dbReference type="KEGG" id="pll:I858_015105"/>
<keyword evidence="2" id="KW-1185">Reference proteome</keyword>
<dbReference type="STRING" id="1302659.I858_015105"/>
<dbReference type="Gene3D" id="1.10.260.40">
    <property type="entry name" value="lambda repressor-like DNA-binding domains"/>
    <property type="match status" value="1"/>
</dbReference>